<proteinExistence type="predicted"/>
<dbReference type="SMART" id="SM00448">
    <property type="entry name" value="REC"/>
    <property type="match status" value="1"/>
</dbReference>
<organism evidence="4 5">
    <name type="scientific">Halobacteriovorax vibrionivorans</name>
    <dbReference type="NCBI Taxonomy" id="2152716"/>
    <lineage>
        <taxon>Bacteria</taxon>
        <taxon>Pseudomonadati</taxon>
        <taxon>Bdellovibrionota</taxon>
        <taxon>Bacteriovoracia</taxon>
        <taxon>Bacteriovoracales</taxon>
        <taxon>Halobacteriovoraceae</taxon>
        <taxon>Halobacteriovorax</taxon>
    </lineage>
</organism>
<dbReference type="PANTHER" id="PTHR44591">
    <property type="entry name" value="STRESS RESPONSE REGULATOR PROTEIN 1"/>
    <property type="match status" value="1"/>
</dbReference>
<dbReference type="PROSITE" id="PS50110">
    <property type="entry name" value="RESPONSE_REGULATORY"/>
    <property type="match status" value="1"/>
</dbReference>
<evidence type="ECO:0000256" key="2">
    <source>
        <dbReference type="PROSITE-ProRule" id="PRU00169"/>
    </source>
</evidence>
<dbReference type="Gene3D" id="3.40.50.2300">
    <property type="match status" value="1"/>
</dbReference>
<comment type="caution">
    <text evidence="4">The sequence shown here is derived from an EMBL/GenBank/DDBJ whole genome shotgun (WGS) entry which is preliminary data.</text>
</comment>
<evidence type="ECO:0000259" key="3">
    <source>
        <dbReference type="PROSITE" id="PS50110"/>
    </source>
</evidence>
<keyword evidence="5" id="KW-1185">Reference proteome</keyword>
<reference evidence="5" key="1">
    <citation type="journal article" date="2019" name="Int. J. Syst. Evol. Microbiol.">
        <title>Halobacteriovorax valvorus sp. nov., a novel prokaryotic predator isolated from coastal seawater of China.</title>
        <authorList>
            <person name="Chen M.-X."/>
        </authorList>
    </citation>
    <scope>NUCLEOTIDE SEQUENCE [LARGE SCALE GENOMIC DNA]</scope>
    <source>
        <strain evidence="5">BL9</strain>
    </source>
</reference>
<dbReference type="RefSeq" id="WP_115363072.1">
    <property type="nucleotide sequence ID" value="NZ_QDKL01000003.1"/>
</dbReference>
<dbReference type="SUPFAM" id="SSF52172">
    <property type="entry name" value="CheY-like"/>
    <property type="match status" value="1"/>
</dbReference>
<protein>
    <submittedName>
        <fullName evidence="4">Response regulator</fullName>
    </submittedName>
</protein>
<evidence type="ECO:0000313" key="5">
    <source>
        <dbReference type="Proteomes" id="UP000443582"/>
    </source>
</evidence>
<feature type="domain" description="Response regulatory" evidence="3">
    <location>
        <begin position="9"/>
        <end position="122"/>
    </location>
</feature>
<dbReference type="CDD" id="cd17546">
    <property type="entry name" value="REC_hyHK_CKI1_RcsC-like"/>
    <property type="match status" value="1"/>
</dbReference>
<dbReference type="Pfam" id="PF00072">
    <property type="entry name" value="Response_reg"/>
    <property type="match status" value="1"/>
</dbReference>
<evidence type="ECO:0000256" key="1">
    <source>
        <dbReference type="ARBA" id="ARBA00022553"/>
    </source>
</evidence>
<dbReference type="InterPro" id="IPR050595">
    <property type="entry name" value="Bact_response_regulator"/>
</dbReference>
<dbReference type="InterPro" id="IPR011006">
    <property type="entry name" value="CheY-like_superfamily"/>
</dbReference>
<name>A0ABY0IGB6_9BACT</name>
<evidence type="ECO:0000313" key="4">
    <source>
        <dbReference type="EMBL" id="RZF20851.1"/>
    </source>
</evidence>
<dbReference type="EMBL" id="QDKL01000003">
    <property type="protein sequence ID" value="RZF20851.1"/>
    <property type="molecule type" value="Genomic_DNA"/>
</dbReference>
<gene>
    <name evidence="4" type="ORF">DAY19_12760</name>
</gene>
<dbReference type="PANTHER" id="PTHR44591:SF3">
    <property type="entry name" value="RESPONSE REGULATORY DOMAIN-CONTAINING PROTEIN"/>
    <property type="match status" value="1"/>
</dbReference>
<feature type="modified residue" description="4-aspartylphosphate" evidence="2">
    <location>
        <position position="58"/>
    </location>
</feature>
<dbReference type="Proteomes" id="UP000443582">
    <property type="component" value="Unassembled WGS sequence"/>
</dbReference>
<accession>A0ABY0IGB6</accession>
<sequence>MERIMNSKRILLVDDQVEILELLQDALISEGYEVDACAGAKEALNALGSNHYSHIISDYQMPEVNGMEFASQARGFLKENMPSFILATGDCTINDDSIKGMGVSGILPKPFTLKQVISVIQE</sequence>
<dbReference type="InterPro" id="IPR001789">
    <property type="entry name" value="Sig_transdc_resp-reg_receiver"/>
</dbReference>
<keyword evidence="1 2" id="KW-0597">Phosphoprotein</keyword>